<dbReference type="EMBL" id="CP018477">
    <property type="protein sequence ID" value="ASV75724.1"/>
    <property type="molecule type" value="Genomic_DNA"/>
</dbReference>
<dbReference type="Proteomes" id="UP000215086">
    <property type="component" value="Chromosome"/>
</dbReference>
<protein>
    <submittedName>
        <fullName evidence="1">Uncharacterized protein</fullName>
    </submittedName>
</protein>
<dbReference type="AlphaFoldDB" id="A0A286RID8"/>
<sequence>MASRTKPSVVCPSFRELLAKGFFRSASPLDALAGRLYNQKWTRGQSPAFARSRGGAAR</sequence>
<organism evidence="1 2">
    <name type="scientific">Thermogutta terrifontis</name>
    <dbReference type="NCBI Taxonomy" id="1331910"/>
    <lineage>
        <taxon>Bacteria</taxon>
        <taxon>Pseudomonadati</taxon>
        <taxon>Planctomycetota</taxon>
        <taxon>Planctomycetia</taxon>
        <taxon>Pirellulales</taxon>
        <taxon>Thermoguttaceae</taxon>
        <taxon>Thermogutta</taxon>
    </lineage>
</organism>
<accession>A0A286RID8</accession>
<name>A0A286RID8_9BACT</name>
<reference evidence="1 2" key="1">
    <citation type="journal article" name="Front. Microbiol.">
        <title>Sugar Metabolism of the First Thermophilic Planctomycete Thermogutta terrifontis: Comparative Genomic and Transcriptomic Approaches.</title>
        <authorList>
            <person name="Elcheninov A.G."/>
            <person name="Menzel P."/>
            <person name="Gudbergsdottir S.R."/>
            <person name="Slesarev A.I."/>
            <person name="Kadnikov V.V."/>
            <person name="Krogh A."/>
            <person name="Bonch-Osmolovskaya E.A."/>
            <person name="Peng X."/>
            <person name="Kublanov I.V."/>
        </authorList>
    </citation>
    <scope>NUCLEOTIDE SEQUENCE [LARGE SCALE GENOMIC DNA]</scope>
    <source>
        <strain evidence="1 2">R1</strain>
    </source>
</reference>
<keyword evidence="2" id="KW-1185">Reference proteome</keyword>
<evidence type="ECO:0000313" key="2">
    <source>
        <dbReference type="Proteomes" id="UP000215086"/>
    </source>
</evidence>
<gene>
    <name evidence="1" type="ORF">THTE_3122</name>
</gene>
<dbReference type="KEGG" id="ttf:THTE_3122"/>
<evidence type="ECO:0000313" key="1">
    <source>
        <dbReference type="EMBL" id="ASV75724.1"/>
    </source>
</evidence>
<proteinExistence type="predicted"/>